<keyword evidence="3" id="KW-0804">Transcription</keyword>
<comment type="similarity">
    <text evidence="1">Belongs to the CNOT2/3/5 family.</text>
</comment>
<evidence type="ECO:0000313" key="6">
    <source>
        <dbReference type="EMBL" id="GAA0163859.1"/>
    </source>
</evidence>
<feature type="domain" description="NOT2/NOT3/NOT5 C-terminal" evidence="5">
    <location>
        <begin position="447"/>
        <end position="568"/>
    </location>
</feature>
<dbReference type="EMBL" id="BAABME010004873">
    <property type="protein sequence ID" value="GAA0163859.1"/>
    <property type="molecule type" value="Genomic_DNA"/>
</dbReference>
<feature type="region of interest" description="Disordered" evidence="4">
    <location>
        <begin position="299"/>
        <end position="330"/>
    </location>
</feature>
<keyword evidence="2" id="KW-0805">Transcription regulation</keyword>
<dbReference type="InterPro" id="IPR007282">
    <property type="entry name" value="NOT2/3/5_C"/>
</dbReference>
<accession>A0AAV3QIL2</accession>
<name>A0AAV3QIL2_LITER</name>
<dbReference type="InterPro" id="IPR040168">
    <property type="entry name" value="Not2/3/5"/>
</dbReference>
<evidence type="ECO:0000256" key="3">
    <source>
        <dbReference type="ARBA" id="ARBA00023163"/>
    </source>
</evidence>
<dbReference type="Proteomes" id="UP001454036">
    <property type="component" value="Unassembled WGS sequence"/>
</dbReference>
<proteinExistence type="inferred from homology"/>
<dbReference type="PANTHER" id="PTHR23326">
    <property type="entry name" value="CCR4 NOT-RELATED"/>
    <property type="match status" value="1"/>
</dbReference>
<dbReference type="Gene3D" id="2.30.30.1020">
    <property type="entry name" value="CCR4-NOT complex subunit 2/3/5, C-terminal domain"/>
    <property type="match status" value="1"/>
</dbReference>
<organism evidence="6 7">
    <name type="scientific">Lithospermum erythrorhizon</name>
    <name type="common">Purple gromwell</name>
    <name type="synonym">Lithospermum officinale var. erythrorhizon</name>
    <dbReference type="NCBI Taxonomy" id="34254"/>
    <lineage>
        <taxon>Eukaryota</taxon>
        <taxon>Viridiplantae</taxon>
        <taxon>Streptophyta</taxon>
        <taxon>Embryophyta</taxon>
        <taxon>Tracheophyta</taxon>
        <taxon>Spermatophyta</taxon>
        <taxon>Magnoliopsida</taxon>
        <taxon>eudicotyledons</taxon>
        <taxon>Gunneridae</taxon>
        <taxon>Pentapetalae</taxon>
        <taxon>asterids</taxon>
        <taxon>lamiids</taxon>
        <taxon>Boraginales</taxon>
        <taxon>Boraginaceae</taxon>
        <taxon>Boraginoideae</taxon>
        <taxon>Lithospermeae</taxon>
        <taxon>Lithospermum</taxon>
    </lineage>
</organism>
<comment type="caution">
    <text evidence="6">The sequence shown here is derived from an EMBL/GenBank/DDBJ whole genome shotgun (WGS) entry which is preliminary data.</text>
</comment>
<feature type="compositionally biased region" description="Polar residues" evidence="4">
    <location>
        <begin position="344"/>
        <end position="359"/>
    </location>
</feature>
<feature type="region of interest" description="Disordered" evidence="4">
    <location>
        <begin position="342"/>
        <end position="365"/>
    </location>
</feature>
<keyword evidence="7" id="KW-1185">Reference proteome</keyword>
<dbReference type="GO" id="GO:0030015">
    <property type="term" value="C:CCR4-NOT core complex"/>
    <property type="evidence" value="ECO:0007669"/>
    <property type="project" value="InterPro"/>
</dbReference>
<dbReference type="AlphaFoldDB" id="A0AAV3QIL2"/>
<protein>
    <submittedName>
        <fullName evidence="6">General transcription factor</fullName>
    </submittedName>
</protein>
<evidence type="ECO:0000256" key="2">
    <source>
        <dbReference type="ARBA" id="ARBA00023015"/>
    </source>
</evidence>
<dbReference type="Pfam" id="PF04153">
    <property type="entry name" value="NOT2_3_5_C"/>
    <property type="match status" value="1"/>
</dbReference>
<evidence type="ECO:0000256" key="1">
    <source>
        <dbReference type="ARBA" id="ARBA00007682"/>
    </source>
</evidence>
<dbReference type="GO" id="GO:0006355">
    <property type="term" value="P:regulation of DNA-templated transcription"/>
    <property type="evidence" value="ECO:0007669"/>
    <property type="project" value="InterPro"/>
</dbReference>
<evidence type="ECO:0000313" key="7">
    <source>
        <dbReference type="Proteomes" id="UP001454036"/>
    </source>
</evidence>
<reference evidence="6 7" key="1">
    <citation type="submission" date="2024-01" db="EMBL/GenBank/DDBJ databases">
        <title>The complete chloroplast genome sequence of Lithospermum erythrorhizon: insights into the phylogenetic relationship among Boraginaceae species and the maternal lineages of purple gromwells.</title>
        <authorList>
            <person name="Okada T."/>
            <person name="Watanabe K."/>
        </authorList>
    </citation>
    <scope>NUCLEOTIDE SEQUENCE [LARGE SCALE GENOMIC DNA]</scope>
</reference>
<feature type="compositionally biased region" description="Low complexity" evidence="4">
    <location>
        <begin position="309"/>
        <end position="322"/>
    </location>
</feature>
<dbReference type="InterPro" id="IPR038635">
    <property type="entry name" value="CCR4-NOT_su2/3/5_C_sf"/>
</dbReference>
<evidence type="ECO:0000259" key="5">
    <source>
        <dbReference type="Pfam" id="PF04153"/>
    </source>
</evidence>
<gene>
    <name evidence="6" type="ORF">LIER_19630</name>
</gene>
<sequence length="582" mass="63423">MTGVLNEYLQSGLNVSSSDFQDGSGRSLASVYSTQSGASLAVLHNSGPQGIHDSYNMASGYMSRNPTMMGAPSNGIQQVPGSVSIGRYGMNNLPTALSQLSLSNSHGHSGLPNNGGSAVAPNLGGAGRITNNIPNLVSGGNMPRSIATAGGSNLSGVASRLNLTAPQMVSMLGNSYNGVAASLTKSHYQAGNSHLSSMTMLNEMNAHDSAAFESEFPQLNHRPNSAGSSQGNIGYMRKQTMGFGQQNQEFSIQNEDFPALPGYRGLNSEFPGSVHGKEQFHDGMPSMMKPQQLSIGRSAGVGFKSSYPSTQQLHQHSSSTDSPDLSFQPSSYQDLLFHGHENRSTGITMPGSGSSNLATVSGMGPYDQSMQQYQQLQKNPQFRMVGGSIREQELMHMQTSKAASDRYGIYGLLNVIRMTNPALTALSLGIDLTTLGLNLNSSENLHKKFSSPWSNEPAKGDPEYSVPECYISQQQPPLKQSHFTRITTESLFYIFYSMPKDEAQLYAANELHTRGWFYHKDLRLWLTRDPKTEPLVKTNTYERGCYISFDPNTWLTMRKDNFVMQYELIEKRPILPQQSVVA</sequence>
<evidence type="ECO:0000256" key="4">
    <source>
        <dbReference type="SAM" id="MobiDB-lite"/>
    </source>
</evidence>